<dbReference type="AlphaFoldDB" id="A0A0F9NMY5"/>
<protein>
    <submittedName>
        <fullName evidence="1">Uncharacterized protein</fullName>
    </submittedName>
</protein>
<comment type="caution">
    <text evidence="1">The sequence shown here is derived from an EMBL/GenBank/DDBJ whole genome shotgun (WGS) entry which is preliminary data.</text>
</comment>
<organism evidence="1">
    <name type="scientific">marine sediment metagenome</name>
    <dbReference type="NCBI Taxonomy" id="412755"/>
    <lineage>
        <taxon>unclassified sequences</taxon>
        <taxon>metagenomes</taxon>
        <taxon>ecological metagenomes</taxon>
    </lineage>
</organism>
<gene>
    <name evidence="1" type="ORF">LCGC14_0931390</name>
</gene>
<dbReference type="EMBL" id="LAZR01003203">
    <property type="protein sequence ID" value="KKN20835.1"/>
    <property type="molecule type" value="Genomic_DNA"/>
</dbReference>
<proteinExistence type="predicted"/>
<accession>A0A0F9NMY5</accession>
<evidence type="ECO:0000313" key="1">
    <source>
        <dbReference type="EMBL" id="KKN20835.1"/>
    </source>
</evidence>
<sequence>MMYWLATYDNSIQPKGRTAEFLAKRCATEYEKLGYITEIRQRGELYDVYTFPEGNVGSKVVGLSG</sequence>
<reference evidence="1" key="1">
    <citation type="journal article" date="2015" name="Nature">
        <title>Complex archaea that bridge the gap between prokaryotes and eukaryotes.</title>
        <authorList>
            <person name="Spang A."/>
            <person name="Saw J.H."/>
            <person name="Jorgensen S.L."/>
            <person name="Zaremba-Niedzwiedzka K."/>
            <person name="Martijn J."/>
            <person name="Lind A.E."/>
            <person name="van Eijk R."/>
            <person name="Schleper C."/>
            <person name="Guy L."/>
            <person name="Ettema T.J."/>
        </authorList>
    </citation>
    <scope>NUCLEOTIDE SEQUENCE</scope>
</reference>
<name>A0A0F9NMY5_9ZZZZ</name>